<evidence type="ECO:0000256" key="2">
    <source>
        <dbReference type="ARBA" id="ARBA00022630"/>
    </source>
</evidence>
<dbReference type="GO" id="GO:0050661">
    <property type="term" value="F:NADP binding"/>
    <property type="evidence" value="ECO:0007669"/>
    <property type="project" value="InterPro"/>
</dbReference>
<dbReference type="InterPro" id="IPR013785">
    <property type="entry name" value="Aldolase_TIM"/>
</dbReference>
<keyword evidence="2" id="KW-0285">Flavoprotein</keyword>
<dbReference type="Proteomes" id="UP000198728">
    <property type="component" value="Unassembled WGS sequence"/>
</dbReference>
<keyword evidence="4" id="KW-0521">NADP</keyword>
<keyword evidence="9" id="KW-1185">Reference proteome</keyword>
<dbReference type="STRING" id="441112.SAMN04488094_103307"/>
<dbReference type="Gene3D" id="3.20.20.70">
    <property type="entry name" value="Aldolase class I"/>
    <property type="match status" value="1"/>
</dbReference>
<dbReference type="SUPFAM" id="SSF51395">
    <property type="entry name" value="FMN-linked oxidoreductases"/>
    <property type="match status" value="1"/>
</dbReference>
<name>A0A1I1HVL3_9RHOB</name>
<protein>
    <submittedName>
        <fullName evidence="8">NADH:flavin oxidoreductase / NADH oxidase family protein</fullName>
    </submittedName>
</protein>
<accession>A0A1I1HVL3</accession>
<gene>
    <name evidence="8" type="ORF">SAMN04488094_103307</name>
</gene>
<feature type="region of interest" description="Disordered" evidence="6">
    <location>
        <begin position="197"/>
        <end position="283"/>
    </location>
</feature>
<dbReference type="GO" id="GO:0010181">
    <property type="term" value="F:FMN binding"/>
    <property type="evidence" value="ECO:0007669"/>
    <property type="project" value="InterPro"/>
</dbReference>
<dbReference type="EMBL" id="FOLG01000003">
    <property type="protein sequence ID" value="SFC28189.1"/>
    <property type="molecule type" value="Genomic_DNA"/>
</dbReference>
<keyword evidence="5" id="KW-0560">Oxidoreductase</keyword>
<keyword evidence="3" id="KW-0288">FMN</keyword>
<evidence type="ECO:0000256" key="4">
    <source>
        <dbReference type="ARBA" id="ARBA00022857"/>
    </source>
</evidence>
<dbReference type="Pfam" id="PF00724">
    <property type="entry name" value="Oxidored_FMN"/>
    <property type="match status" value="1"/>
</dbReference>
<organism evidence="8 9">
    <name type="scientific">Tropicimonas isoalkanivorans</name>
    <dbReference type="NCBI Taxonomy" id="441112"/>
    <lineage>
        <taxon>Bacteria</taxon>
        <taxon>Pseudomonadati</taxon>
        <taxon>Pseudomonadota</taxon>
        <taxon>Alphaproteobacteria</taxon>
        <taxon>Rhodobacterales</taxon>
        <taxon>Roseobacteraceae</taxon>
        <taxon>Tropicimonas</taxon>
    </lineage>
</organism>
<dbReference type="PANTHER" id="PTHR43303">
    <property type="entry name" value="NADPH DEHYDROGENASE C23G7.10C-RELATED"/>
    <property type="match status" value="1"/>
</dbReference>
<feature type="compositionally biased region" description="Basic residues" evidence="6">
    <location>
        <begin position="209"/>
        <end position="218"/>
    </location>
</feature>
<evidence type="ECO:0000256" key="1">
    <source>
        <dbReference type="ARBA" id="ARBA00001917"/>
    </source>
</evidence>
<evidence type="ECO:0000313" key="9">
    <source>
        <dbReference type="Proteomes" id="UP000198728"/>
    </source>
</evidence>
<feature type="region of interest" description="Disordered" evidence="6">
    <location>
        <begin position="1"/>
        <end position="23"/>
    </location>
</feature>
<sequence>MQTPWDGLAPLGPADAARGHAPWRSRAPSAIAAGRGWPLPAEMDEAAIEESSSAFAAAADRAVRAGFRVIDFHGAHGYLPLAFLSPLSNTRTDRWGGCRDNRMRFGLEMVRRVRASVGEAAVLFYRLSALDGLDGGWTLEDNVAFYRALRTAGVDVLDVSSGGAVADRTSDTRIRRGFGFHRPYSDFLRRETGMPEATWADPAGAPGRGKPRRGRGGHRGCGTRVSRRSELGTSRGGGSRDRRSWPVAEGSGLVAGRPRPYAYQFGRGRRGSDAPVVEAALSR</sequence>
<proteinExistence type="predicted"/>
<evidence type="ECO:0000256" key="3">
    <source>
        <dbReference type="ARBA" id="ARBA00022643"/>
    </source>
</evidence>
<evidence type="ECO:0000256" key="6">
    <source>
        <dbReference type="SAM" id="MobiDB-lite"/>
    </source>
</evidence>
<comment type="cofactor">
    <cofactor evidence="1">
        <name>FMN</name>
        <dbReference type="ChEBI" id="CHEBI:58210"/>
    </cofactor>
</comment>
<dbReference type="GO" id="GO:0003959">
    <property type="term" value="F:NADPH dehydrogenase activity"/>
    <property type="evidence" value="ECO:0007669"/>
    <property type="project" value="InterPro"/>
</dbReference>
<dbReference type="AlphaFoldDB" id="A0A1I1HVL3"/>
<evidence type="ECO:0000259" key="7">
    <source>
        <dbReference type="Pfam" id="PF00724"/>
    </source>
</evidence>
<evidence type="ECO:0000256" key="5">
    <source>
        <dbReference type="ARBA" id="ARBA00023002"/>
    </source>
</evidence>
<feature type="domain" description="NADH:flavin oxidoreductase/NADH oxidase N-terminal" evidence="7">
    <location>
        <begin position="40"/>
        <end position="167"/>
    </location>
</feature>
<evidence type="ECO:0000313" key="8">
    <source>
        <dbReference type="EMBL" id="SFC28189.1"/>
    </source>
</evidence>
<dbReference type="InterPro" id="IPR044152">
    <property type="entry name" value="YqjM-like"/>
</dbReference>
<dbReference type="PANTHER" id="PTHR43303:SF4">
    <property type="entry name" value="NADPH DEHYDROGENASE C23G7.10C-RELATED"/>
    <property type="match status" value="1"/>
</dbReference>
<dbReference type="InterPro" id="IPR001155">
    <property type="entry name" value="OxRdtase_FMN_N"/>
</dbReference>
<reference evidence="8 9" key="1">
    <citation type="submission" date="2016-10" db="EMBL/GenBank/DDBJ databases">
        <authorList>
            <person name="de Groot N.N."/>
        </authorList>
    </citation>
    <scope>NUCLEOTIDE SEQUENCE [LARGE SCALE GENOMIC DNA]</scope>
    <source>
        <strain evidence="8 9">DSM 19548</strain>
    </source>
</reference>